<dbReference type="InterPro" id="IPR014907">
    <property type="entry name" value="BT4734-like_N"/>
</dbReference>
<proteinExistence type="predicted"/>
<sequence>MSKITIFKDIKDTEQPFHRDINVILNRIKDGASKDKVNEIRSEKDKSKRNKLKQSLPSVCFSGEFTKRLDSAITQHSGFICLDFDGYKSKKDMLQEKQRLSKDKYVYSVFISPSDNGLKVIVKIPAEIEDHKNYFNSLEKYFDSPYFDKTTKNISRVCYESYDPLIYVNELSSIWEK</sequence>
<evidence type="ECO:0000259" key="1">
    <source>
        <dbReference type="Pfam" id="PF08800"/>
    </source>
</evidence>
<organism evidence="2">
    <name type="scientific">marine sediment metagenome</name>
    <dbReference type="NCBI Taxonomy" id="412755"/>
    <lineage>
        <taxon>unclassified sequences</taxon>
        <taxon>metagenomes</taxon>
        <taxon>ecological metagenomes</taxon>
    </lineage>
</organism>
<feature type="non-terminal residue" evidence="2">
    <location>
        <position position="177"/>
    </location>
</feature>
<evidence type="ECO:0000313" key="2">
    <source>
        <dbReference type="EMBL" id="GAG09815.1"/>
    </source>
</evidence>
<reference evidence="2" key="1">
    <citation type="journal article" date="2014" name="Front. Microbiol.">
        <title>High frequency of phylogenetically diverse reductive dehalogenase-homologous genes in deep subseafloor sedimentary metagenomes.</title>
        <authorList>
            <person name="Kawai M."/>
            <person name="Futagami T."/>
            <person name="Toyoda A."/>
            <person name="Takaki Y."/>
            <person name="Nishi S."/>
            <person name="Hori S."/>
            <person name="Arai W."/>
            <person name="Tsubouchi T."/>
            <person name="Morono Y."/>
            <person name="Uchiyama I."/>
            <person name="Ito T."/>
            <person name="Fujiyama A."/>
            <person name="Inagaki F."/>
            <person name="Takami H."/>
        </authorList>
    </citation>
    <scope>NUCLEOTIDE SEQUENCE</scope>
    <source>
        <strain evidence="2">Expedition CK06-06</strain>
    </source>
</reference>
<dbReference type="AlphaFoldDB" id="X0UVP0"/>
<comment type="caution">
    <text evidence="2">The sequence shown here is derived from an EMBL/GenBank/DDBJ whole genome shotgun (WGS) entry which is preliminary data.</text>
</comment>
<gene>
    <name evidence="2" type="ORF">S01H1_35198</name>
</gene>
<protein>
    <recommendedName>
        <fullName evidence="1">BT4734-like N-terminal domain-containing protein</fullName>
    </recommendedName>
</protein>
<feature type="domain" description="BT4734-like N-terminal" evidence="1">
    <location>
        <begin position="52"/>
        <end position="167"/>
    </location>
</feature>
<dbReference type="Pfam" id="PF08800">
    <property type="entry name" value="BT4734-like_N"/>
    <property type="match status" value="1"/>
</dbReference>
<accession>X0UVP0</accession>
<name>X0UVP0_9ZZZZ</name>
<dbReference type="EMBL" id="BARS01021979">
    <property type="protein sequence ID" value="GAG09815.1"/>
    <property type="molecule type" value="Genomic_DNA"/>
</dbReference>